<dbReference type="OrthoDB" id="3267098at2759"/>
<proteinExistence type="predicted"/>
<evidence type="ECO:0000313" key="2">
    <source>
        <dbReference type="Proteomes" id="UP000217790"/>
    </source>
</evidence>
<feature type="non-terminal residue" evidence="1">
    <location>
        <position position="1"/>
    </location>
</feature>
<name>A0A2H3DPU6_ARMGA</name>
<accession>A0A2H3DPU6</accession>
<dbReference type="EMBL" id="KZ293668">
    <property type="protein sequence ID" value="PBK89476.1"/>
    <property type="molecule type" value="Genomic_DNA"/>
</dbReference>
<dbReference type="InParanoid" id="A0A2H3DPU6"/>
<keyword evidence="2" id="KW-1185">Reference proteome</keyword>
<evidence type="ECO:0000313" key="1">
    <source>
        <dbReference type="EMBL" id="PBK89476.1"/>
    </source>
</evidence>
<gene>
    <name evidence="1" type="ORF">ARMGADRAFT_935722</name>
</gene>
<organism evidence="1 2">
    <name type="scientific">Armillaria gallica</name>
    <name type="common">Bulbous honey fungus</name>
    <name type="synonym">Armillaria bulbosa</name>
    <dbReference type="NCBI Taxonomy" id="47427"/>
    <lineage>
        <taxon>Eukaryota</taxon>
        <taxon>Fungi</taxon>
        <taxon>Dikarya</taxon>
        <taxon>Basidiomycota</taxon>
        <taxon>Agaricomycotina</taxon>
        <taxon>Agaricomycetes</taxon>
        <taxon>Agaricomycetidae</taxon>
        <taxon>Agaricales</taxon>
        <taxon>Marasmiineae</taxon>
        <taxon>Physalacriaceae</taxon>
        <taxon>Armillaria</taxon>
    </lineage>
</organism>
<dbReference type="AlphaFoldDB" id="A0A2H3DPU6"/>
<reference evidence="2" key="1">
    <citation type="journal article" date="2017" name="Nat. Ecol. Evol.">
        <title>Genome expansion and lineage-specific genetic innovations in the forest pathogenic fungi Armillaria.</title>
        <authorList>
            <person name="Sipos G."/>
            <person name="Prasanna A.N."/>
            <person name="Walter M.C."/>
            <person name="O'Connor E."/>
            <person name="Balint B."/>
            <person name="Krizsan K."/>
            <person name="Kiss B."/>
            <person name="Hess J."/>
            <person name="Varga T."/>
            <person name="Slot J."/>
            <person name="Riley R."/>
            <person name="Boka B."/>
            <person name="Rigling D."/>
            <person name="Barry K."/>
            <person name="Lee J."/>
            <person name="Mihaltcheva S."/>
            <person name="LaButti K."/>
            <person name="Lipzen A."/>
            <person name="Waldron R."/>
            <person name="Moloney N.M."/>
            <person name="Sperisen C."/>
            <person name="Kredics L."/>
            <person name="Vagvoelgyi C."/>
            <person name="Patrignani A."/>
            <person name="Fitzpatrick D."/>
            <person name="Nagy I."/>
            <person name="Doyle S."/>
            <person name="Anderson J.B."/>
            <person name="Grigoriev I.V."/>
            <person name="Gueldener U."/>
            <person name="Muensterkoetter M."/>
            <person name="Nagy L.G."/>
        </authorList>
    </citation>
    <scope>NUCLEOTIDE SEQUENCE [LARGE SCALE GENOMIC DNA]</scope>
    <source>
        <strain evidence="2">Ar21-2</strain>
    </source>
</reference>
<protein>
    <submittedName>
        <fullName evidence="1">Uncharacterized protein</fullName>
    </submittedName>
</protein>
<dbReference type="STRING" id="47427.A0A2H3DPU6"/>
<sequence length="222" mass="25743">GSEKHQFNINTYKFHAIGDYAPIISMFGTTNHTQHKCIYLIKGLKKDLCKSGCANLHHIISESQRYQHDIIPFIHQNSQDPAKTGFIFKLKNHLLTHLLGQDFDGDDETYSDTQQASVHIISNQIYAHKTMRINYTSYDMQCNQDSINSWTYSDIMMVSPETPETSTHAHSFWYTQVLGIFHAQICHTGPEAHSHSVQNMEFLWVQWYGIEPVYRWGFKSAR</sequence>
<dbReference type="OMA" id="HQFNINT"/>
<dbReference type="Proteomes" id="UP000217790">
    <property type="component" value="Unassembled WGS sequence"/>
</dbReference>